<comment type="caution">
    <text evidence="2">The sequence shown here is derived from an EMBL/GenBank/DDBJ whole genome shotgun (WGS) entry which is preliminary data.</text>
</comment>
<feature type="region of interest" description="Disordered" evidence="1">
    <location>
        <begin position="39"/>
        <end position="68"/>
    </location>
</feature>
<gene>
    <name evidence="2" type="ORF">DERYTH_LOCUS4583</name>
</gene>
<accession>A0A9N9AMI1</accession>
<keyword evidence="3" id="KW-1185">Reference proteome</keyword>
<evidence type="ECO:0000256" key="1">
    <source>
        <dbReference type="SAM" id="MobiDB-lite"/>
    </source>
</evidence>
<organism evidence="2 3">
    <name type="scientific">Dentiscutata erythropus</name>
    <dbReference type="NCBI Taxonomy" id="1348616"/>
    <lineage>
        <taxon>Eukaryota</taxon>
        <taxon>Fungi</taxon>
        <taxon>Fungi incertae sedis</taxon>
        <taxon>Mucoromycota</taxon>
        <taxon>Glomeromycotina</taxon>
        <taxon>Glomeromycetes</taxon>
        <taxon>Diversisporales</taxon>
        <taxon>Gigasporaceae</taxon>
        <taxon>Dentiscutata</taxon>
    </lineage>
</organism>
<evidence type="ECO:0000313" key="2">
    <source>
        <dbReference type="EMBL" id="CAG8536194.1"/>
    </source>
</evidence>
<dbReference type="AlphaFoldDB" id="A0A9N9AMI1"/>
<proteinExistence type="predicted"/>
<dbReference type="OrthoDB" id="10417945at2759"/>
<dbReference type="EMBL" id="CAJVPY010001779">
    <property type="protein sequence ID" value="CAG8536194.1"/>
    <property type="molecule type" value="Genomic_DNA"/>
</dbReference>
<reference evidence="2" key="1">
    <citation type="submission" date="2021-06" db="EMBL/GenBank/DDBJ databases">
        <authorList>
            <person name="Kallberg Y."/>
            <person name="Tangrot J."/>
            <person name="Rosling A."/>
        </authorList>
    </citation>
    <scope>NUCLEOTIDE SEQUENCE</scope>
    <source>
        <strain evidence="2">MA453B</strain>
    </source>
</reference>
<evidence type="ECO:0000313" key="3">
    <source>
        <dbReference type="Proteomes" id="UP000789405"/>
    </source>
</evidence>
<protein>
    <submittedName>
        <fullName evidence="2">6854_t:CDS:1</fullName>
    </submittedName>
</protein>
<dbReference type="Proteomes" id="UP000789405">
    <property type="component" value="Unassembled WGS sequence"/>
</dbReference>
<sequence>MREDKLRIPLTQGCQLDYTGHIPVLCHWTTGHSNLISPIWSSPVAKGTGHSKSDNPDSGHSNDVAKLQ</sequence>
<name>A0A9N9AMI1_9GLOM</name>